<sequence length="171" mass="19673">MLVNIFQFVLHLCIDEGQSAFVLGRLITDNILAVYEVLHSFKNRRVGHRGSFALKLDMSKVDDRVECQFIETLLRKISFSNRWIQCIMGCVMSVSYLVVLNDVVDDNFLPSCRLRQSDPSTSLNERIARSVSLIKHLFFVDYSLIFGEANCNTQLLLPTQNLRKLGLNWKD</sequence>
<dbReference type="EMBL" id="SMMG02000001">
    <property type="protein sequence ID" value="KAA3488549.1"/>
    <property type="molecule type" value="Genomic_DNA"/>
</dbReference>
<dbReference type="InterPro" id="IPR052343">
    <property type="entry name" value="Retrotransposon-Effector_Assoc"/>
</dbReference>
<protein>
    <submittedName>
        <fullName evidence="1">Reverse transcriptase</fullName>
    </submittedName>
</protein>
<dbReference type="PANTHER" id="PTHR46890:SF48">
    <property type="entry name" value="RNA-DIRECTED DNA POLYMERASE"/>
    <property type="match status" value="1"/>
</dbReference>
<name>A0A5B6X2V4_9ROSI</name>
<comment type="caution">
    <text evidence="1">The sequence shown here is derived from an EMBL/GenBank/DDBJ whole genome shotgun (WGS) entry which is preliminary data.</text>
</comment>
<dbReference type="AlphaFoldDB" id="A0A5B6X2V4"/>
<organism evidence="1 2">
    <name type="scientific">Gossypium australe</name>
    <dbReference type="NCBI Taxonomy" id="47621"/>
    <lineage>
        <taxon>Eukaryota</taxon>
        <taxon>Viridiplantae</taxon>
        <taxon>Streptophyta</taxon>
        <taxon>Embryophyta</taxon>
        <taxon>Tracheophyta</taxon>
        <taxon>Spermatophyta</taxon>
        <taxon>Magnoliopsida</taxon>
        <taxon>eudicotyledons</taxon>
        <taxon>Gunneridae</taxon>
        <taxon>Pentapetalae</taxon>
        <taxon>rosids</taxon>
        <taxon>malvids</taxon>
        <taxon>Malvales</taxon>
        <taxon>Malvaceae</taxon>
        <taxon>Malvoideae</taxon>
        <taxon>Gossypium</taxon>
    </lineage>
</organism>
<evidence type="ECO:0000313" key="1">
    <source>
        <dbReference type="EMBL" id="KAA3488549.1"/>
    </source>
</evidence>
<keyword evidence="1" id="KW-0808">Transferase</keyword>
<dbReference type="Proteomes" id="UP000325315">
    <property type="component" value="Unassembled WGS sequence"/>
</dbReference>
<evidence type="ECO:0000313" key="2">
    <source>
        <dbReference type="Proteomes" id="UP000325315"/>
    </source>
</evidence>
<dbReference type="GO" id="GO:0003964">
    <property type="term" value="F:RNA-directed DNA polymerase activity"/>
    <property type="evidence" value="ECO:0007669"/>
    <property type="project" value="UniProtKB-KW"/>
</dbReference>
<keyword evidence="1" id="KW-0695">RNA-directed DNA polymerase</keyword>
<proteinExistence type="predicted"/>
<reference evidence="2" key="1">
    <citation type="journal article" date="2019" name="Plant Biotechnol. J.">
        <title>Genome sequencing of the Australian wild diploid species Gossypium australe highlights disease resistance and delayed gland morphogenesis.</title>
        <authorList>
            <person name="Cai Y."/>
            <person name="Cai X."/>
            <person name="Wang Q."/>
            <person name="Wang P."/>
            <person name="Zhang Y."/>
            <person name="Cai C."/>
            <person name="Xu Y."/>
            <person name="Wang K."/>
            <person name="Zhou Z."/>
            <person name="Wang C."/>
            <person name="Geng S."/>
            <person name="Li B."/>
            <person name="Dong Q."/>
            <person name="Hou Y."/>
            <person name="Wang H."/>
            <person name="Ai P."/>
            <person name="Liu Z."/>
            <person name="Yi F."/>
            <person name="Sun M."/>
            <person name="An G."/>
            <person name="Cheng J."/>
            <person name="Zhang Y."/>
            <person name="Shi Q."/>
            <person name="Xie Y."/>
            <person name="Shi X."/>
            <person name="Chang Y."/>
            <person name="Huang F."/>
            <person name="Chen Y."/>
            <person name="Hong S."/>
            <person name="Mi L."/>
            <person name="Sun Q."/>
            <person name="Zhang L."/>
            <person name="Zhou B."/>
            <person name="Peng R."/>
            <person name="Zhang X."/>
            <person name="Liu F."/>
        </authorList>
    </citation>
    <scope>NUCLEOTIDE SEQUENCE [LARGE SCALE GENOMIC DNA]</scope>
    <source>
        <strain evidence="2">cv. PA1801</strain>
    </source>
</reference>
<dbReference type="OrthoDB" id="410104at2759"/>
<gene>
    <name evidence="1" type="ORF">EPI10_032292</name>
</gene>
<accession>A0A5B6X2V4</accession>
<dbReference type="PANTHER" id="PTHR46890">
    <property type="entry name" value="NON-LTR RETROLELEMENT REVERSE TRANSCRIPTASE-LIKE PROTEIN-RELATED"/>
    <property type="match status" value="1"/>
</dbReference>
<keyword evidence="1" id="KW-0548">Nucleotidyltransferase</keyword>
<keyword evidence="2" id="KW-1185">Reference proteome</keyword>